<accession>A0A7S0EYE6</accession>
<dbReference type="PROSITE" id="PS51845">
    <property type="entry name" value="PDEASE_I_2"/>
    <property type="match status" value="1"/>
</dbReference>
<feature type="binding site" evidence="4">
    <location>
        <position position="625"/>
    </location>
    <ligand>
        <name>AMP</name>
        <dbReference type="ChEBI" id="CHEBI:456215"/>
    </ligand>
</feature>
<dbReference type="GO" id="GO:0046872">
    <property type="term" value="F:metal ion binding"/>
    <property type="evidence" value="ECO:0007669"/>
    <property type="project" value="UniProtKB-KW"/>
</dbReference>
<evidence type="ECO:0000256" key="4">
    <source>
        <dbReference type="PIRSR" id="PIRSR623088-2"/>
    </source>
</evidence>
<dbReference type="PRINTS" id="PR00387">
    <property type="entry name" value="PDIESTERASE1"/>
</dbReference>
<feature type="compositionally biased region" description="Basic and acidic residues" evidence="7">
    <location>
        <begin position="38"/>
        <end position="49"/>
    </location>
</feature>
<feature type="binding site" evidence="5">
    <location>
        <position position="625"/>
    </location>
    <ligand>
        <name>Zn(2+)</name>
        <dbReference type="ChEBI" id="CHEBI:29105"/>
        <label>2</label>
    </ligand>
</feature>
<dbReference type="InterPro" id="IPR023174">
    <property type="entry name" value="PDEase_CS"/>
</dbReference>
<feature type="binding site" evidence="5">
    <location>
        <position position="737"/>
    </location>
    <ligand>
        <name>Zn(2+)</name>
        <dbReference type="ChEBI" id="CHEBI:29105"/>
        <label>1</label>
    </ligand>
</feature>
<dbReference type="Pfam" id="PF00233">
    <property type="entry name" value="PDEase_I"/>
    <property type="match status" value="1"/>
</dbReference>
<gene>
    <name evidence="9" type="ORF">HPHI1048_LOCUS18125</name>
</gene>
<feature type="binding site" evidence="4">
    <location>
        <position position="788"/>
    </location>
    <ligand>
        <name>AMP</name>
        <dbReference type="ChEBI" id="CHEBI:456215"/>
    </ligand>
</feature>
<dbReference type="EMBL" id="HBEO01026926">
    <property type="protein sequence ID" value="CAD8498247.1"/>
    <property type="molecule type" value="Transcribed_RNA"/>
</dbReference>
<dbReference type="GO" id="GO:0004114">
    <property type="term" value="F:3',5'-cyclic-nucleotide phosphodiesterase activity"/>
    <property type="evidence" value="ECO:0007669"/>
    <property type="project" value="InterPro"/>
</dbReference>
<feature type="domain" description="PDEase" evidence="8">
    <location>
        <begin position="509"/>
        <end position="832"/>
    </location>
</feature>
<comment type="similarity">
    <text evidence="6">Belongs to the cyclic nucleotide phosphodiesterase family.</text>
</comment>
<dbReference type="InterPro" id="IPR036971">
    <property type="entry name" value="PDEase_catalytic_dom_sf"/>
</dbReference>
<reference evidence="9" key="1">
    <citation type="submission" date="2021-01" db="EMBL/GenBank/DDBJ databases">
        <authorList>
            <person name="Corre E."/>
            <person name="Pelletier E."/>
            <person name="Niang G."/>
            <person name="Scheremetjew M."/>
            <person name="Finn R."/>
            <person name="Kale V."/>
            <person name="Holt S."/>
            <person name="Cochrane G."/>
            <person name="Meng A."/>
            <person name="Brown T."/>
            <person name="Cohen L."/>
        </authorList>
    </citation>
    <scope>NUCLEOTIDE SEQUENCE</scope>
    <source>
        <strain evidence="9">CCMP325</strain>
    </source>
</reference>
<feature type="binding site" evidence="5">
    <location>
        <position position="624"/>
    </location>
    <ligand>
        <name>Zn(2+)</name>
        <dbReference type="ChEBI" id="CHEBI:29105"/>
        <label>1</label>
    </ligand>
</feature>
<evidence type="ECO:0000256" key="7">
    <source>
        <dbReference type="SAM" id="MobiDB-lite"/>
    </source>
</evidence>
<comment type="cofactor">
    <cofactor evidence="6">
        <name>a divalent metal cation</name>
        <dbReference type="ChEBI" id="CHEBI:60240"/>
    </cofactor>
    <text evidence="6">Binds 2 divalent metal cations per subunit. Site 1 may preferentially bind zinc ions, while site 2 has a preference for magnesium and/or manganese ions.</text>
</comment>
<dbReference type="InterPro" id="IPR002073">
    <property type="entry name" value="PDEase_catalytic_dom"/>
</dbReference>
<feature type="region of interest" description="Disordered" evidence="7">
    <location>
        <begin position="30"/>
        <end position="58"/>
    </location>
</feature>
<dbReference type="CDD" id="cd00077">
    <property type="entry name" value="HDc"/>
    <property type="match status" value="1"/>
</dbReference>
<evidence type="ECO:0000259" key="8">
    <source>
        <dbReference type="PROSITE" id="PS51845"/>
    </source>
</evidence>
<name>A0A7S0EYE6_9CRYP</name>
<dbReference type="PROSITE" id="PS00126">
    <property type="entry name" value="PDEASE_I_1"/>
    <property type="match status" value="1"/>
</dbReference>
<dbReference type="EC" id="3.1.4.-" evidence="6"/>
<evidence type="ECO:0000256" key="1">
    <source>
        <dbReference type="ARBA" id="ARBA00022723"/>
    </source>
</evidence>
<sequence length="841" mass="95062">MRESRSEDKKYAGQGLSSADGLAGVRLDLDLEAGQAGGEEHEGTDRRSLDGSGDNSKGILHAIKGAEHIIQEQRQNLTRLKKLLDSNVQPSLVMKRESTKSLPMLNMHVIKSDSDSSSRRLSMESVGFCDVTPTYSSISAKTRSRQNSSQFSSCDNTPTSVFFPELVQEKSFLEGPAMSWEEASNILESRDLIAEEHSSADNAAHLLQQFMRQCHHLEVTDKAIITYAIRTLQSDVKLSTIPQALFSPNHMQGSPIMRQRVDSTVAVGDGQEEKAEELYMEDAARRMKALDMALRSGDDEESCIPDEDMRLIYELTQHEVAGEEEAADQEKFHEQLTSTWMVYTRLKETIMTLLDKHSDKRSGTVKRKGLAMLMKELIFDYEPKGDDIERILRDAKKIGQGSGGRGELAAAIVMWYKHVKEERGLLKRDKPGVSSDVKEWIVSFFTPFSAVPVFSGESRGNTPRLRSNSLTTGKFFLNRVDPPPTMSMLDERSHLPLPERGDYPLPASWDEQELQQMEKVLEGVDEWGWSPFELAQASGMRPIQALGWHLLRQWNVLEELTIDESTMRNWLAFVESKYKDNPYHNAIHASDILQTVHFLLKTGKLASYLTQKQITAILLAALVHDLGHDGLNNNYHKNSISHRALMYNDQSVQENYHLFLLFSGMDAQPEVDIFHNLSQEGFLELRKSIIDMVLFTDMSKHFMLLKDLKETCEADSLDDKLRAASELLMKAVLHVSDISNPAKPRELAISWTERCIEEFFLQGDQEKSLGLPISPQCNRDTTSIPDSQIGFIEFVVLPSFQVLSSALPVIKDVCLPHLQSNLLYWKEKKEELHASSRKNSE</sequence>
<feature type="binding site" evidence="5">
    <location>
        <position position="588"/>
    </location>
    <ligand>
        <name>Zn(2+)</name>
        <dbReference type="ChEBI" id="CHEBI:29105"/>
        <label>1</label>
    </ligand>
</feature>
<protein>
    <recommendedName>
        <fullName evidence="6">Phosphodiesterase</fullName>
        <ecNumber evidence="6">3.1.4.-</ecNumber>
    </recommendedName>
</protein>
<evidence type="ECO:0000256" key="6">
    <source>
        <dbReference type="RuleBase" id="RU363067"/>
    </source>
</evidence>
<keyword evidence="2 6" id="KW-0378">Hydrolase</keyword>
<feature type="binding site" evidence="4">
    <location>
        <begin position="584"/>
        <end position="588"/>
    </location>
    <ligand>
        <name>AMP</name>
        <dbReference type="ChEBI" id="CHEBI:456215"/>
    </ligand>
</feature>
<organism evidence="9">
    <name type="scientific">Hanusia phi</name>
    <dbReference type="NCBI Taxonomy" id="3032"/>
    <lineage>
        <taxon>Eukaryota</taxon>
        <taxon>Cryptophyceae</taxon>
        <taxon>Pyrenomonadales</taxon>
        <taxon>Geminigeraceae</taxon>
        <taxon>Hanusia</taxon>
    </lineage>
</organism>
<dbReference type="Gene3D" id="1.10.1300.10">
    <property type="entry name" value="3'5'-cyclic nucleotide phosphodiesterase, catalytic domain"/>
    <property type="match status" value="1"/>
</dbReference>
<feature type="active site" description="Proton donor" evidence="3">
    <location>
        <position position="584"/>
    </location>
</feature>
<feature type="binding site" evidence="4">
    <location>
        <position position="737"/>
    </location>
    <ligand>
        <name>AMP</name>
        <dbReference type="ChEBI" id="CHEBI:456215"/>
    </ligand>
</feature>
<evidence type="ECO:0000256" key="5">
    <source>
        <dbReference type="PIRSR" id="PIRSR623088-3"/>
    </source>
</evidence>
<keyword evidence="1 5" id="KW-0479">Metal-binding</keyword>
<dbReference type="InterPro" id="IPR003607">
    <property type="entry name" value="HD/PDEase_dom"/>
</dbReference>
<dbReference type="SMART" id="SM00471">
    <property type="entry name" value="HDc"/>
    <property type="match status" value="1"/>
</dbReference>
<dbReference type="GO" id="GO:0007165">
    <property type="term" value="P:signal transduction"/>
    <property type="evidence" value="ECO:0007669"/>
    <property type="project" value="InterPro"/>
</dbReference>
<dbReference type="InterPro" id="IPR023088">
    <property type="entry name" value="PDEase"/>
</dbReference>
<dbReference type="AlphaFoldDB" id="A0A7S0EYE6"/>
<dbReference type="PANTHER" id="PTHR11347">
    <property type="entry name" value="CYCLIC NUCLEOTIDE PHOSPHODIESTERASE"/>
    <property type="match status" value="1"/>
</dbReference>
<proteinExistence type="inferred from homology"/>
<feature type="binding site" evidence="5">
    <location>
        <position position="625"/>
    </location>
    <ligand>
        <name>Zn(2+)</name>
        <dbReference type="ChEBI" id="CHEBI:29105"/>
        <label>1</label>
    </ligand>
</feature>
<dbReference type="SUPFAM" id="SSF109604">
    <property type="entry name" value="HD-domain/PDEase-like"/>
    <property type="match status" value="1"/>
</dbReference>
<evidence type="ECO:0000313" key="9">
    <source>
        <dbReference type="EMBL" id="CAD8498247.1"/>
    </source>
</evidence>
<evidence type="ECO:0000256" key="2">
    <source>
        <dbReference type="ARBA" id="ARBA00022801"/>
    </source>
</evidence>
<evidence type="ECO:0000256" key="3">
    <source>
        <dbReference type="PIRSR" id="PIRSR623088-1"/>
    </source>
</evidence>